<feature type="region of interest" description="Disordered" evidence="1">
    <location>
        <begin position="1"/>
        <end position="65"/>
    </location>
</feature>
<keyword evidence="3" id="KW-1185">Reference proteome</keyword>
<dbReference type="EnsemblPlants" id="OPUNC07G12520.1">
    <property type="protein sequence ID" value="OPUNC07G12520.1"/>
    <property type="gene ID" value="OPUNC07G12520"/>
</dbReference>
<accession>A0A0E0LKF2</accession>
<sequence>MWSIAARPTTTPQRRDYENDTPTRKLAKERKGGTLDITPRGYNTRRHSRCRPGEPPRLSSGTPTTFACSLPPTSSETTTMAMAARGLHHTTSAPLHRPTSRLIATSYRHP</sequence>
<dbReference type="AlphaFoldDB" id="A0A0E0LKF2"/>
<feature type="region of interest" description="Disordered" evidence="1">
    <location>
        <begin position="88"/>
        <end position="110"/>
    </location>
</feature>
<name>A0A0E0LKF2_ORYPU</name>
<evidence type="ECO:0000313" key="3">
    <source>
        <dbReference type="Proteomes" id="UP000026962"/>
    </source>
</evidence>
<dbReference type="Gramene" id="OPUNC07G12520.1">
    <property type="protein sequence ID" value="OPUNC07G12520.1"/>
    <property type="gene ID" value="OPUNC07G12520"/>
</dbReference>
<evidence type="ECO:0000313" key="2">
    <source>
        <dbReference type="EnsemblPlants" id="OPUNC07G12520.1"/>
    </source>
</evidence>
<feature type="compositionally biased region" description="Basic and acidic residues" evidence="1">
    <location>
        <begin position="13"/>
        <end position="23"/>
    </location>
</feature>
<protein>
    <submittedName>
        <fullName evidence="2">Uncharacterized protein</fullName>
    </submittedName>
</protein>
<dbReference type="HOGENOM" id="CLU_2175120_0_0_1"/>
<reference evidence="2" key="1">
    <citation type="submission" date="2015-04" db="UniProtKB">
        <authorList>
            <consortium name="EnsemblPlants"/>
        </authorList>
    </citation>
    <scope>IDENTIFICATION</scope>
</reference>
<dbReference type="Proteomes" id="UP000026962">
    <property type="component" value="Chromosome 7"/>
</dbReference>
<reference evidence="2" key="2">
    <citation type="submission" date="2018-05" db="EMBL/GenBank/DDBJ databases">
        <title>OpunRS2 (Oryza punctata Reference Sequence Version 2).</title>
        <authorList>
            <person name="Zhang J."/>
            <person name="Kudrna D."/>
            <person name="Lee S."/>
            <person name="Talag J."/>
            <person name="Welchert J."/>
            <person name="Wing R.A."/>
        </authorList>
    </citation>
    <scope>NUCLEOTIDE SEQUENCE [LARGE SCALE GENOMIC DNA]</scope>
</reference>
<evidence type="ECO:0000256" key="1">
    <source>
        <dbReference type="SAM" id="MobiDB-lite"/>
    </source>
</evidence>
<organism evidence="2">
    <name type="scientific">Oryza punctata</name>
    <name type="common">Red rice</name>
    <dbReference type="NCBI Taxonomy" id="4537"/>
    <lineage>
        <taxon>Eukaryota</taxon>
        <taxon>Viridiplantae</taxon>
        <taxon>Streptophyta</taxon>
        <taxon>Embryophyta</taxon>
        <taxon>Tracheophyta</taxon>
        <taxon>Spermatophyta</taxon>
        <taxon>Magnoliopsida</taxon>
        <taxon>Liliopsida</taxon>
        <taxon>Poales</taxon>
        <taxon>Poaceae</taxon>
        <taxon>BOP clade</taxon>
        <taxon>Oryzoideae</taxon>
        <taxon>Oryzeae</taxon>
        <taxon>Oryzinae</taxon>
        <taxon>Oryza</taxon>
    </lineage>
</organism>
<proteinExistence type="predicted"/>